<dbReference type="Proteomes" id="UP001195965">
    <property type="component" value="Chromosome"/>
</dbReference>
<protein>
    <submittedName>
        <fullName evidence="1">EAL domain-containing protein</fullName>
    </submittedName>
</protein>
<dbReference type="EMBL" id="CP127526">
    <property type="protein sequence ID" value="XRI74021.1"/>
    <property type="molecule type" value="Genomic_DNA"/>
</dbReference>
<accession>A0ACD5HHM5</accession>
<proteinExistence type="predicted"/>
<reference evidence="1 2" key="1">
    <citation type="journal article" date="2021" name="ISME J.">
        <title>Genomic evolution of the class Acidithiobacillia: deep-branching Proteobacteria living in extreme acidic conditions.</title>
        <authorList>
            <person name="Moya-Beltran A."/>
            <person name="Beard S."/>
            <person name="Rojas-Villalobos C."/>
            <person name="Issotta F."/>
            <person name="Gallardo Y."/>
            <person name="Ulloa R."/>
            <person name="Giaveno A."/>
            <person name="Degli Esposti M."/>
            <person name="Johnson D.B."/>
            <person name="Quatrini R."/>
        </authorList>
    </citation>
    <scope>NUCLEOTIDE SEQUENCE [LARGE SCALE GENOMIC DNA]</scope>
    <source>
        <strain evidence="1 2">GG1-14</strain>
    </source>
</reference>
<gene>
    <name evidence="1" type="ORF">HHS34_002190</name>
</gene>
<name>A0ACD5HHM5_9PROT</name>
<sequence>MYEQSKIALLDTRTRHLQAEPSLQEADIDRFYSESSPKIHVLYQPIIDLKKEKVVRVEGLVRFQDQGQLISPEKVLPFLHQEAVTRINFLVLKQAARDLRLWKNLGLNFKVSINIEIFQMENPNFAHTILRILGRENISPQDIALEILEGNDLEISTRMMDQMRVLRQEKMTFSLDDVGSAYSGLTRIKNLPVDSLKLDGGFVRDLHQKPDDLTFIQALSALSRSLGKAFIVEGVEDAALLNALRRLDVTLIQGYVFSRPISAEEIPQYICNLRIPRHSDVLQPGDWIGAYAEILHERERLTAMLRHAPEMLDRRYIKKQPDEIMESCLLLTPHIYQLYCQQRMFVSQAAGLHPQILNAGMIDKIEQGYRTLLLEIEKQIPEVNHEKPGTHRYS</sequence>
<keyword evidence="2" id="KW-1185">Reference proteome</keyword>
<organism evidence="1 2">
    <name type="scientific">Acidithiobacillus montserratensis</name>
    <dbReference type="NCBI Taxonomy" id="2729135"/>
    <lineage>
        <taxon>Bacteria</taxon>
        <taxon>Pseudomonadati</taxon>
        <taxon>Pseudomonadota</taxon>
        <taxon>Acidithiobacillia</taxon>
        <taxon>Acidithiobacillales</taxon>
        <taxon>Acidithiobacillaceae</taxon>
        <taxon>Acidithiobacillus</taxon>
    </lineage>
</organism>
<evidence type="ECO:0000313" key="1">
    <source>
        <dbReference type="EMBL" id="XRI74021.1"/>
    </source>
</evidence>
<evidence type="ECO:0000313" key="2">
    <source>
        <dbReference type="Proteomes" id="UP001195965"/>
    </source>
</evidence>